<reference evidence="2" key="1">
    <citation type="submission" date="2016-01" db="EMBL/GenBank/DDBJ databases">
        <authorList>
            <person name="Peeters C."/>
        </authorList>
    </citation>
    <scope>NUCLEOTIDE SEQUENCE</scope>
    <source>
        <strain evidence="2">LMG 29321</strain>
    </source>
</reference>
<evidence type="ECO:0000313" key="3">
    <source>
        <dbReference type="Proteomes" id="UP000071859"/>
    </source>
</evidence>
<proteinExistence type="predicted"/>
<dbReference type="OrthoDB" id="9085275at2"/>
<sequence length="307" mass="32126">MSASKAPAYFSLAVAVAAGVLISGANRSTPSGGTSSLESPSAPVASAPQLTETKPAPEMVWKTQTLGFGPLHLKATLPLARDSASCTMPGPADDEVGICQSAVAEGDSAWQIRVVTQRDRFVPVSWFDNTLQFLRALQSDDVIRQLGGDANSVTKAGFTNAALLTPMQLSGALAIRGAAAGIFQSPSATMRSCVYAFLLAANRPTTLLYCAATDDESLAGAQRIVSSLSKLNPSSEFKRGSAQAAEHGLYLKRLKAAGGPTAAPELATSEQAYEQSVGDECGKYPLISQERFQCFEGFAATRLSSLR</sequence>
<feature type="compositionally biased region" description="Polar residues" evidence="1">
    <location>
        <begin position="28"/>
        <end position="39"/>
    </location>
</feature>
<gene>
    <name evidence="2" type="ORF">AWB78_04934</name>
</gene>
<dbReference type="Proteomes" id="UP000071859">
    <property type="component" value="Unassembled WGS sequence"/>
</dbReference>
<dbReference type="EMBL" id="FCOX02000029">
    <property type="protein sequence ID" value="SAK91559.1"/>
    <property type="molecule type" value="Genomic_DNA"/>
</dbReference>
<dbReference type="AlphaFoldDB" id="A0A158DAG7"/>
<keyword evidence="3" id="KW-1185">Reference proteome</keyword>
<protein>
    <submittedName>
        <fullName evidence="2">Uncharacterized protein</fullName>
    </submittedName>
</protein>
<evidence type="ECO:0000256" key="1">
    <source>
        <dbReference type="SAM" id="MobiDB-lite"/>
    </source>
</evidence>
<feature type="region of interest" description="Disordered" evidence="1">
    <location>
        <begin position="28"/>
        <end position="56"/>
    </location>
</feature>
<accession>A0A158DAG7</accession>
<name>A0A158DAG7_9BURK</name>
<organism evidence="2 3">
    <name type="scientific">Caballeronia calidae</name>
    <dbReference type="NCBI Taxonomy" id="1777139"/>
    <lineage>
        <taxon>Bacteria</taxon>
        <taxon>Pseudomonadati</taxon>
        <taxon>Pseudomonadota</taxon>
        <taxon>Betaproteobacteria</taxon>
        <taxon>Burkholderiales</taxon>
        <taxon>Burkholderiaceae</taxon>
        <taxon>Caballeronia</taxon>
    </lineage>
</organism>
<comment type="caution">
    <text evidence="2">The sequence shown here is derived from an EMBL/GenBank/DDBJ whole genome shotgun (WGS) entry which is preliminary data.</text>
</comment>
<evidence type="ECO:0000313" key="2">
    <source>
        <dbReference type="EMBL" id="SAK91559.1"/>
    </source>
</evidence>